<evidence type="ECO:0000256" key="1">
    <source>
        <dbReference type="SAM" id="MobiDB-lite"/>
    </source>
</evidence>
<keyword evidence="2" id="KW-1133">Transmembrane helix</keyword>
<evidence type="ECO:0000313" key="4">
    <source>
        <dbReference type="Proteomes" id="UP000231279"/>
    </source>
</evidence>
<protein>
    <submittedName>
        <fullName evidence="3">Uncharacterized protein</fullName>
    </submittedName>
</protein>
<dbReference type="AlphaFoldDB" id="A0A2G9FW70"/>
<evidence type="ECO:0000313" key="3">
    <source>
        <dbReference type="EMBL" id="PIM97308.1"/>
    </source>
</evidence>
<keyword evidence="2" id="KW-0472">Membrane</keyword>
<keyword evidence="4" id="KW-1185">Reference proteome</keyword>
<keyword evidence="2" id="KW-0812">Transmembrane</keyword>
<feature type="region of interest" description="Disordered" evidence="1">
    <location>
        <begin position="29"/>
        <end position="58"/>
    </location>
</feature>
<sequence>MSLLKNYSFRRFWTRAFDRERDEKLSNECEMTGREGEGEVLVDDNGSSSSSGADDKYPSGEFVYREYDLLESLFVKLKKLVALPWERVKKGSVLTMKIRGKANNSFCFFFCSFCSTCLLFGFMFVSKTRLILVIFPDIIYR</sequence>
<dbReference type="Proteomes" id="UP000231279">
    <property type="component" value="Unassembled WGS sequence"/>
</dbReference>
<evidence type="ECO:0000256" key="2">
    <source>
        <dbReference type="SAM" id="Phobius"/>
    </source>
</evidence>
<dbReference type="STRING" id="429701.A0A2G9FW70"/>
<accession>A0A2G9FW70</accession>
<organism evidence="3 4">
    <name type="scientific">Handroanthus impetiginosus</name>
    <dbReference type="NCBI Taxonomy" id="429701"/>
    <lineage>
        <taxon>Eukaryota</taxon>
        <taxon>Viridiplantae</taxon>
        <taxon>Streptophyta</taxon>
        <taxon>Embryophyta</taxon>
        <taxon>Tracheophyta</taxon>
        <taxon>Spermatophyta</taxon>
        <taxon>Magnoliopsida</taxon>
        <taxon>eudicotyledons</taxon>
        <taxon>Gunneridae</taxon>
        <taxon>Pentapetalae</taxon>
        <taxon>asterids</taxon>
        <taxon>lamiids</taxon>
        <taxon>Lamiales</taxon>
        <taxon>Bignoniaceae</taxon>
        <taxon>Crescentiina</taxon>
        <taxon>Tabebuia alliance</taxon>
        <taxon>Handroanthus</taxon>
    </lineage>
</organism>
<reference evidence="4" key="1">
    <citation type="journal article" date="2018" name="Gigascience">
        <title>Genome assembly of the Pink Ipe (Handroanthus impetiginosus, Bignoniaceae), a highly valued, ecologically keystone Neotropical timber forest tree.</title>
        <authorList>
            <person name="Silva-Junior O.B."/>
            <person name="Grattapaglia D."/>
            <person name="Novaes E."/>
            <person name="Collevatti R.G."/>
        </authorList>
    </citation>
    <scope>NUCLEOTIDE SEQUENCE [LARGE SCALE GENOMIC DNA]</scope>
    <source>
        <strain evidence="4">cv. UFG-1</strain>
    </source>
</reference>
<dbReference type="EMBL" id="NKXS01010227">
    <property type="protein sequence ID" value="PIM97308.1"/>
    <property type="molecule type" value="Genomic_DNA"/>
</dbReference>
<dbReference type="OrthoDB" id="1749077at2759"/>
<feature type="transmembrane region" description="Helical" evidence="2">
    <location>
        <begin position="106"/>
        <end position="125"/>
    </location>
</feature>
<proteinExistence type="predicted"/>
<comment type="caution">
    <text evidence="3">The sequence shown here is derived from an EMBL/GenBank/DDBJ whole genome shotgun (WGS) entry which is preliminary data.</text>
</comment>
<name>A0A2G9FW70_9LAMI</name>
<gene>
    <name evidence="3" type="ORF">CDL12_30224</name>
</gene>